<dbReference type="EMBL" id="JARAOO010000003">
    <property type="protein sequence ID" value="KAJ7976171.1"/>
    <property type="molecule type" value="Genomic_DNA"/>
</dbReference>
<dbReference type="GO" id="GO:0008239">
    <property type="term" value="F:dipeptidyl-peptidase activity"/>
    <property type="evidence" value="ECO:0007669"/>
    <property type="project" value="TreeGrafter"/>
</dbReference>
<keyword evidence="3" id="KW-0732">Signal</keyword>
<evidence type="ECO:0000313" key="7">
    <source>
        <dbReference type="Proteomes" id="UP001163823"/>
    </source>
</evidence>
<dbReference type="PANTHER" id="PTHR11010:SF120">
    <property type="entry name" value="LYSOSOMAL PRO-X CARBOXYPEPTIDASE"/>
    <property type="match status" value="1"/>
</dbReference>
<keyword evidence="7" id="KW-1185">Reference proteome</keyword>
<evidence type="ECO:0000313" key="6">
    <source>
        <dbReference type="EMBL" id="KAJ7976171.1"/>
    </source>
</evidence>
<dbReference type="GO" id="GO:0070008">
    <property type="term" value="F:serine-type exopeptidase activity"/>
    <property type="evidence" value="ECO:0007669"/>
    <property type="project" value="InterPro"/>
</dbReference>
<reference evidence="6" key="1">
    <citation type="journal article" date="2023" name="Science">
        <title>Elucidation of the pathway for biosynthesis of saponin adjuvants from the soapbark tree.</title>
        <authorList>
            <person name="Reed J."/>
            <person name="Orme A."/>
            <person name="El-Demerdash A."/>
            <person name="Owen C."/>
            <person name="Martin L.B.B."/>
            <person name="Misra R.C."/>
            <person name="Kikuchi S."/>
            <person name="Rejzek M."/>
            <person name="Martin A.C."/>
            <person name="Harkess A."/>
            <person name="Leebens-Mack J."/>
            <person name="Louveau T."/>
            <person name="Stephenson M.J."/>
            <person name="Osbourn A."/>
        </authorList>
    </citation>
    <scope>NUCLEOTIDE SEQUENCE</scope>
    <source>
        <strain evidence="6">S10</strain>
    </source>
</reference>
<comment type="similarity">
    <text evidence="1">Belongs to the peptidase S28 family.</text>
</comment>
<dbReference type="AlphaFoldDB" id="A0AAD7Q833"/>
<evidence type="ECO:0000256" key="1">
    <source>
        <dbReference type="ARBA" id="ARBA00011079"/>
    </source>
</evidence>
<dbReference type="Gene3D" id="3.40.50.1820">
    <property type="entry name" value="alpha/beta hydrolase"/>
    <property type="match status" value="1"/>
</dbReference>
<name>A0AAD7Q833_QUISA</name>
<keyword evidence="4" id="KW-0378">Hydrolase</keyword>
<dbReference type="InterPro" id="IPR008758">
    <property type="entry name" value="Peptidase_S28"/>
</dbReference>
<protein>
    <submittedName>
        <fullName evidence="6">Lysosomal Pro-X carboxypeptidase</fullName>
    </submittedName>
</protein>
<dbReference type="Proteomes" id="UP001163823">
    <property type="component" value="Chromosome 3"/>
</dbReference>
<dbReference type="KEGG" id="qsa:O6P43_005988"/>
<proteinExistence type="inferred from homology"/>
<dbReference type="GO" id="GO:0004180">
    <property type="term" value="F:carboxypeptidase activity"/>
    <property type="evidence" value="ECO:0007669"/>
    <property type="project" value="UniProtKB-KW"/>
</dbReference>
<dbReference type="Pfam" id="PF05577">
    <property type="entry name" value="Peptidase_S28"/>
    <property type="match status" value="1"/>
</dbReference>
<organism evidence="6 7">
    <name type="scientific">Quillaja saponaria</name>
    <name type="common">Soap bark tree</name>
    <dbReference type="NCBI Taxonomy" id="32244"/>
    <lineage>
        <taxon>Eukaryota</taxon>
        <taxon>Viridiplantae</taxon>
        <taxon>Streptophyta</taxon>
        <taxon>Embryophyta</taxon>
        <taxon>Tracheophyta</taxon>
        <taxon>Spermatophyta</taxon>
        <taxon>Magnoliopsida</taxon>
        <taxon>eudicotyledons</taxon>
        <taxon>Gunneridae</taxon>
        <taxon>Pentapetalae</taxon>
        <taxon>rosids</taxon>
        <taxon>fabids</taxon>
        <taxon>Fabales</taxon>
        <taxon>Quillajaceae</taxon>
        <taxon>Quillaja</taxon>
    </lineage>
</organism>
<comment type="caution">
    <text evidence="6">The sequence shown here is derived from an EMBL/GenBank/DDBJ whole genome shotgun (WGS) entry which is preliminary data.</text>
</comment>
<gene>
    <name evidence="6" type="ORF">O6P43_005988</name>
</gene>
<dbReference type="Gene3D" id="1.20.120.980">
    <property type="entry name" value="Serine carboxypeptidase S28, SKS domain"/>
    <property type="match status" value="1"/>
</dbReference>
<accession>A0AAD7Q833</accession>
<keyword evidence="2" id="KW-0645">Protease</keyword>
<sequence>MSNFNFYIYNQLTILYLSFFSLLSNFTTSSFPNTFNTPKFPSSIIRPDQISVSTQNGVYRTKFFTQILDHFNFNPKSYQTFQQRYLINDTYWGGAENKAPIFVYTGNEGKIEWFAQNTGFMFETASHFKALIVFIEHRFYGKSRPFGGNKKVAYSNSSTLGYLSSTQALADYATLITDLKQNLTAIHSPVVVFGGSYGGMLATWFRLKYPHVAIGAVASSAPILHFENMVSPDSFNNIVTQDFRSESESCYKVIKESWQQIQDTASKPGGLELLRKSFRICKNHISANSLESWLSTAYIYSAMTDYPTPSNFLSSLPAYPVKEMCKAIDNPDARKDTFAKLYGAANIYYNYSGAATCFDLDDDSDPHDLGGWSWQACTEMIMPTGGNNEQSVFPASKWNYSNRVSFCKALYGVEPRPNWILNEFGGHGIERVLKRFGSNIIFFNGLRDPWSAGGVLKNISNTIVAIVAKQGAHHVDLRFSTREDPQWLKDVRKQEVELISGWISQYYNDLDLLI</sequence>
<dbReference type="FunFam" id="1.20.120.980:FF:000001">
    <property type="entry name" value="Dipeptidyl peptidase 7"/>
    <property type="match status" value="1"/>
</dbReference>
<evidence type="ECO:0000256" key="3">
    <source>
        <dbReference type="ARBA" id="ARBA00022729"/>
    </source>
</evidence>
<dbReference type="SUPFAM" id="SSF53474">
    <property type="entry name" value="alpha/beta-Hydrolases"/>
    <property type="match status" value="1"/>
</dbReference>
<evidence type="ECO:0000256" key="4">
    <source>
        <dbReference type="ARBA" id="ARBA00022801"/>
    </source>
</evidence>
<evidence type="ECO:0000256" key="2">
    <source>
        <dbReference type="ARBA" id="ARBA00022670"/>
    </source>
</evidence>
<evidence type="ECO:0000256" key="5">
    <source>
        <dbReference type="ARBA" id="ARBA00023180"/>
    </source>
</evidence>
<dbReference type="PANTHER" id="PTHR11010">
    <property type="entry name" value="PROTEASE S28 PRO-X CARBOXYPEPTIDASE-RELATED"/>
    <property type="match status" value="1"/>
</dbReference>
<keyword evidence="6" id="KW-0121">Carboxypeptidase</keyword>
<dbReference type="InterPro" id="IPR042269">
    <property type="entry name" value="Ser_carbopepase_S28_SKS"/>
</dbReference>
<dbReference type="InterPro" id="IPR029058">
    <property type="entry name" value="AB_hydrolase_fold"/>
</dbReference>
<keyword evidence="5" id="KW-0325">Glycoprotein</keyword>
<dbReference type="GO" id="GO:0006508">
    <property type="term" value="P:proteolysis"/>
    <property type="evidence" value="ECO:0007669"/>
    <property type="project" value="UniProtKB-KW"/>
</dbReference>